<accession>A0A3B0YM82</accession>
<protein>
    <recommendedName>
        <fullName evidence="1">Hydrazine synthase alpha subunit middle domain-containing protein</fullName>
    </recommendedName>
</protein>
<dbReference type="PROSITE" id="PS51257">
    <property type="entry name" value="PROKAR_LIPOPROTEIN"/>
    <property type="match status" value="1"/>
</dbReference>
<dbReference type="SUPFAM" id="SSF82171">
    <property type="entry name" value="DPP6 N-terminal domain-like"/>
    <property type="match status" value="1"/>
</dbReference>
<dbReference type="AlphaFoldDB" id="A0A3B0YM82"/>
<sequence length="881" mass="95038">MPRWSPTKSLGKSRLAVALAILLLAGCGGGGSADPDPLVEDFGIAYVRQPVPEMDMADVREPTDFEPGGDLMYRDLASPVANERNVTGQITGGMGDVKDVEVSYDGTRLLFALRLPDIEGAAPEDQPTWNLWEYEVATNTLSRVIASPITAEAGQDVGPHYLPDGRIIFSSTRQRAAGAILVDEGKPQFPALDEDENEPALVLHVINQLRDRITQVSFNQSHDLDPVVLNSGEVVFSRWNNAGNNSAIDLYKMNPDGSQIQLLYGSASHDTGSNGATIQFLKPREMPNGEISALIQPFTGNNQGGDIISIDVSNYVENTQPTAANVGILIGPAQVSQTFGDVRTDDLPSPAGRFNAFYPLWDGTNRAMVAWSQCRLTNAAATQLLFCSDDNLANPNLVEAQPLYSIYLYDFGNDTQRPIFTPQEGSFYRDVVTTLPRQVPNIIDDLVNESGLAVDPSVQTLVDESVGILHIASVHDFNGMYNALGSPAANLAELANPQTTSNDNRPARFLRLIKGVSLPDDTLVNLIGANFGPNRSLGMREILGYVPIEPDGSVRVKVPANVPFTISVLDSDGRRISQRHDNWLQLRPGEIMNCTGCHDPASGLSHGNPNAFTQLNTGAPSDVYTYPGTIAIPGNTGETMAQAHTRDIPTALTPSIDVIYRDVWAGTSGTTDIDYLYSSLDLAVTLPASLRCAPWSYLCRIVINYETTIHPIWNVARPDPMDPMAPVNTCTSCHTNTAAGVDQIPIAQLDLTDGISDQNANHFKAYRELMFNDGALGLDAGGMLIELMVQDTDAMGNLIFLVDGNGDLVLDGNGDPIPVMVPVPVTRSISSAGALASPRFFNIFAPGGTHAGRLTPDELKLIAEWVDIGGQYYNNPFDVPP</sequence>
<dbReference type="EMBL" id="UOFN01000075">
    <property type="protein sequence ID" value="VAW77253.1"/>
    <property type="molecule type" value="Genomic_DNA"/>
</dbReference>
<feature type="domain" description="Hydrazine synthase alpha subunit middle" evidence="1">
    <location>
        <begin position="533"/>
        <end position="599"/>
    </location>
</feature>
<reference evidence="2" key="1">
    <citation type="submission" date="2018-06" db="EMBL/GenBank/DDBJ databases">
        <authorList>
            <person name="Zhirakovskaya E."/>
        </authorList>
    </citation>
    <scope>NUCLEOTIDE SEQUENCE</scope>
</reference>
<dbReference type="Gene3D" id="2.120.10.30">
    <property type="entry name" value="TolB, C-terminal domain"/>
    <property type="match status" value="1"/>
</dbReference>
<gene>
    <name evidence="2" type="ORF">MNBD_GAMMA15-242</name>
</gene>
<dbReference type="InterPro" id="IPR036280">
    <property type="entry name" value="Multihaem_cyt_sf"/>
</dbReference>
<evidence type="ECO:0000259" key="1">
    <source>
        <dbReference type="Pfam" id="PF18582"/>
    </source>
</evidence>
<dbReference type="Pfam" id="PF18582">
    <property type="entry name" value="HZS_alpha"/>
    <property type="match status" value="1"/>
</dbReference>
<name>A0A3B0YM82_9ZZZZ</name>
<dbReference type="SUPFAM" id="SSF48695">
    <property type="entry name" value="Multiheme cytochromes"/>
    <property type="match status" value="1"/>
</dbReference>
<evidence type="ECO:0000313" key="2">
    <source>
        <dbReference type="EMBL" id="VAW77253.1"/>
    </source>
</evidence>
<dbReference type="InterPro" id="IPR011042">
    <property type="entry name" value="6-blade_b-propeller_TolB-like"/>
</dbReference>
<dbReference type="InterPro" id="IPR040698">
    <property type="entry name" value="HZS_alpha_mid"/>
</dbReference>
<proteinExistence type="predicted"/>
<organism evidence="2">
    <name type="scientific">hydrothermal vent metagenome</name>
    <dbReference type="NCBI Taxonomy" id="652676"/>
    <lineage>
        <taxon>unclassified sequences</taxon>
        <taxon>metagenomes</taxon>
        <taxon>ecological metagenomes</taxon>
    </lineage>
</organism>